<evidence type="ECO:0000313" key="1">
    <source>
        <dbReference type="EMBL" id="GFU09459.1"/>
    </source>
</evidence>
<reference evidence="1" key="1">
    <citation type="submission" date="2020-08" db="EMBL/GenBank/DDBJ databases">
        <title>Multicomponent nature underlies the extraordinary mechanical properties of spider dragline silk.</title>
        <authorList>
            <person name="Kono N."/>
            <person name="Nakamura H."/>
            <person name="Mori M."/>
            <person name="Yoshida Y."/>
            <person name="Ohtoshi R."/>
            <person name="Malay A.D."/>
            <person name="Moran D.A.P."/>
            <person name="Tomita M."/>
            <person name="Numata K."/>
            <person name="Arakawa K."/>
        </authorList>
    </citation>
    <scope>NUCLEOTIDE SEQUENCE</scope>
</reference>
<name>A0A8X6Q705_NEPPI</name>
<protein>
    <submittedName>
        <fullName evidence="1">Uncharacterized protein</fullName>
    </submittedName>
</protein>
<comment type="caution">
    <text evidence="1">The sequence shown here is derived from an EMBL/GenBank/DDBJ whole genome shotgun (WGS) entry which is preliminary data.</text>
</comment>
<accession>A0A8X6Q705</accession>
<organism evidence="1 2">
    <name type="scientific">Nephila pilipes</name>
    <name type="common">Giant wood spider</name>
    <name type="synonym">Nephila maculata</name>
    <dbReference type="NCBI Taxonomy" id="299642"/>
    <lineage>
        <taxon>Eukaryota</taxon>
        <taxon>Metazoa</taxon>
        <taxon>Ecdysozoa</taxon>
        <taxon>Arthropoda</taxon>
        <taxon>Chelicerata</taxon>
        <taxon>Arachnida</taxon>
        <taxon>Araneae</taxon>
        <taxon>Araneomorphae</taxon>
        <taxon>Entelegynae</taxon>
        <taxon>Araneoidea</taxon>
        <taxon>Nephilidae</taxon>
        <taxon>Nephila</taxon>
    </lineage>
</organism>
<feature type="non-terminal residue" evidence="1">
    <location>
        <position position="1"/>
    </location>
</feature>
<keyword evidence="2" id="KW-1185">Reference proteome</keyword>
<dbReference type="Proteomes" id="UP000887013">
    <property type="component" value="Unassembled WGS sequence"/>
</dbReference>
<sequence length="17" mass="2123">LRILSFVFCINKYIHQK</sequence>
<proteinExistence type="predicted"/>
<evidence type="ECO:0000313" key="2">
    <source>
        <dbReference type="Proteomes" id="UP000887013"/>
    </source>
</evidence>
<dbReference type="AlphaFoldDB" id="A0A8X6Q705"/>
<dbReference type="EMBL" id="BMAW01124758">
    <property type="protein sequence ID" value="GFU09459.1"/>
    <property type="molecule type" value="Genomic_DNA"/>
</dbReference>
<gene>
    <name evidence="1" type="ORF">NPIL_533711</name>
</gene>